<dbReference type="Proteomes" id="UP000215145">
    <property type="component" value="Unassembled WGS sequence"/>
</dbReference>
<dbReference type="EMBL" id="NMUQ01000001">
    <property type="protein sequence ID" value="OXM15542.1"/>
    <property type="molecule type" value="Genomic_DNA"/>
</dbReference>
<dbReference type="InterPro" id="IPR013974">
    <property type="entry name" value="SAF"/>
</dbReference>
<dbReference type="OrthoDB" id="2840666at2"/>
<name>A0A229NZY5_9BACL</name>
<gene>
    <name evidence="4" type="ORF">CGZ75_02045</name>
</gene>
<keyword evidence="1" id="KW-0175">Coiled coil</keyword>
<dbReference type="CDD" id="cd11614">
    <property type="entry name" value="SAF_CpaB_FlgA_like"/>
    <property type="match status" value="1"/>
</dbReference>
<comment type="caution">
    <text evidence="4">The sequence shown here is derived from an EMBL/GenBank/DDBJ whole genome shotgun (WGS) entry which is preliminary data.</text>
</comment>
<evidence type="ECO:0000313" key="4">
    <source>
        <dbReference type="EMBL" id="OXM15542.1"/>
    </source>
</evidence>
<evidence type="ECO:0000259" key="3">
    <source>
        <dbReference type="SMART" id="SM00858"/>
    </source>
</evidence>
<protein>
    <recommendedName>
        <fullName evidence="3">SAF domain-containing protein</fullName>
    </recommendedName>
</protein>
<dbReference type="Pfam" id="PF08666">
    <property type="entry name" value="SAF"/>
    <property type="match status" value="1"/>
</dbReference>
<keyword evidence="5" id="KW-1185">Reference proteome</keyword>
<dbReference type="SMART" id="SM00858">
    <property type="entry name" value="SAF"/>
    <property type="match status" value="1"/>
</dbReference>
<feature type="domain" description="SAF" evidence="3">
    <location>
        <begin position="65"/>
        <end position="127"/>
    </location>
</feature>
<feature type="coiled-coil region" evidence="1">
    <location>
        <begin position="36"/>
        <end position="63"/>
    </location>
</feature>
<dbReference type="AlphaFoldDB" id="A0A229NZY5"/>
<dbReference type="RefSeq" id="WP_089522638.1">
    <property type="nucleotide sequence ID" value="NZ_NMUQ01000001.1"/>
</dbReference>
<feature type="compositionally biased region" description="Low complexity" evidence="2">
    <location>
        <begin position="293"/>
        <end position="316"/>
    </location>
</feature>
<accession>A0A229NZY5</accession>
<evidence type="ECO:0000313" key="5">
    <source>
        <dbReference type="Proteomes" id="UP000215145"/>
    </source>
</evidence>
<feature type="region of interest" description="Disordered" evidence="2">
    <location>
        <begin position="273"/>
        <end position="351"/>
    </location>
</feature>
<organism evidence="4 5">
    <name type="scientific">Paenibacillus herberti</name>
    <dbReference type="NCBI Taxonomy" id="1619309"/>
    <lineage>
        <taxon>Bacteria</taxon>
        <taxon>Bacillati</taxon>
        <taxon>Bacillota</taxon>
        <taxon>Bacilli</taxon>
        <taxon>Bacillales</taxon>
        <taxon>Paenibacillaceae</taxon>
        <taxon>Paenibacillus</taxon>
    </lineage>
</organism>
<sequence length="351" mass="38133">MAVRKSKKIKKIALLTGSLTVILTSGVWFASYRYYNAQLIEERVAYERQLAEQKEELARYMDQSRVAYVLLSPKAAGEEIGEEDIREEQIPEFSTPLNAVTDPSLLIGKFLKIAAEPGTTLTAAMIRDMPVLDASERKEETEYIKLPLRLAQDSVVDIRIVFPNGEDYIVVGKKKLEDVDMANQYTFFNGSEEESLLLQAALVDAYVNKAELYMKEYVEPELQPAPIITYLPNKDVLKVIDKNPLIVDQAKWALAGELRAGLEDRLKKSEGDGQIRVGAEAPAGSGVSRRKASGGATEAPGASGSSSSTGGSIDSSNQAPVDSTADKPPATQSEATGDSEVPDDSNLLGGE</sequence>
<reference evidence="4 5" key="1">
    <citation type="submission" date="2017-07" db="EMBL/GenBank/DDBJ databases">
        <title>Paenibacillus herberti R33 genome sequencing and assembly.</title>
        <authorList>
            <person name="Su W."/>
        </authorList>
    </citation>
    <scope>NUCLEOTIDE SEQUENCE [LARGE SCALE GENOMIC DNA]</scope>
    <source>
        <strain evidence="4 5">R33</strain>
    </source>
</reference>
<evidence type="ECO:0000256" key="1">
    <source>
        <dbReference type="SAM" id="Coils"/>
    </source>
</evidence>
<evidence type="ECO:0000256" key="2">
    <source>
        <dbReference type="SAM" id="MobiDB-lite"/>
    </source>
</evidence>
<proteinExistence type="predicted"/>